<evidence type="ECO:0000256" key="4">
    <source>
        <dbReference type="ARBA" id="ARBA00022764"/>
    </source>
</evidence>
<proteinExistence type="predicted"/>
<accession>A0A2P6TSS1</accession>
<keyword evidence="3" id="KW-0732">Signal</keyword>
<dbReference type="Proteomes" id="UP000239899">
    <property type="component" value="Unassembled WGS sequence"/>
</dbReference>
<gene>
    <name evidence="7" type="ORF">C2E21_4285</name>
</gene>
<dbReference type="Gene3D" id="3.40.190.10">
    <property type="entry name" value="Periplasmic binding protein-like II"/>
    <property type="match status" value="2"/>
</dbReference>
<name>A0A2P6TSS1_CHLSO</name>
<feature type="region of interest" description="Disordered" evidence="5">
    <location>
        <begin position="633"/>
        <end position="659"/>
    </location>
</feature>
<dbReference type="InterPro" id="IPR005669">
    <property type="entry name" value="Thiosulph/SO4-bd"/>
</dbReference>
<dbReference type="Pfam" id="PF13531">
    <property type="entry name" value="SBP_bac_11"/>
    <property type="match status" value="1"/>
</dbReference>
<evidence type="ECO:0000256" key="3">
    <source>
        <dbReference type="ARBA" id="ARBA00022729"/>
    </source>
</evidence>
<dbReference type="Pfam" id="PF18755">
    <property type="entry name" value="RAMA"/>
    <property type="match status" value="1"/>
</dbReference>
<dbReference type="NCBIfam" id="TIGR00971">
    <property type="entry name" value="3a0106s03"/>
    <property type="match status" value="1"/>
</dbReference>
<dbReference type="EMBL" id="LHPG02000007">
    <property type="protein sequence ID" value="PRW57118.1"/>
    <property type="molecule type" value="Genomic_DNA"/>
</dbReference>
<feature type="compositionally biased region" description="Low complexity" evidence="5">
    <location>
        <begin position="1225"/>
        <end position="1248"/>
    </location>
</feature>
<evidence type="ECO:0000256" key="2">
    <source>
        <dbReference type="ARBA" id="ARBA00022448"/>
    </source>
</evidence>
<dbReference type="OrthoDB" id="1778at2759"/>
<feature type="compositionally biased region" description="Acidic residues" evidence="5">
    <location>
        <begin position="1090"/>
        <end position="1108"/>
    </location>
</feature>
<feature type="compositionally biased region" description="Low complexity" evidence="5">
    <location>
        <begin position="956"/>
        <end position="977"/>
    </location>
</feature>
<dbReference type="GO" id="GO:0140104">
    <property type="term" value="F:molecular carrier activity"/>
    <property type="evidence" value="ECO:0007669"/>
    <property type="project" value="InterPro"/>
</dbReference>
<reference evidence="7 8" key="1">
    <citation type="journal article" date="2018" name="Plant J.">
        <title>Genome sequences of Chlorella sorokiniana UTEX 1602 and Micractinium conductrix SAG 241.80: implications to maltose excretion by a green alga.</title>
        <authorList>
            <person name="Arriola M.B."/>
            <person name="Velmurugan N."/>
            <person name="Zhang Y."/>
            <person name="Plunkett M.H."/>
            <person name="Hondzo H."/>
            <person name="Barney B.M."/>
        </authorList>
    </citation>
    <scope>NUCLEOTIDE SEQUENCE [LARGE SCALE GENOMIC DNA]</scope>
    <source>
        <strain evidence="8">UTEX 1602</strain>
    </source>
</reference>
<dbReference type="InterPro" id="IPR040843">
    <property type="entry name" value="RAMA"/>
</dbReference>
<feature type="region of interest" description="Disordered" evidence="5">
    <location>
        <begin position="542"/>
        <end position="575"/>
    </location>
</feature>
<feature type="compositionally biased region" description="Polar residues" evidence="5">
    <location>
        <begin position="1128"/>
        <end position="1143"/>
    </location>
</feature>
<feature type="region of interest" description="Disordered" evidence="5">
    <location>
        <begin position="1225"/>
        <end position="1254"/>
    </location>
</feature>
<comment type="subcellular location">
    <subcellularLocation>
        <location evidence="1">Periplasm</location>
    </subcellularLocation>
</comment>
<dbReference type="SUPFAM" id="SSF53850">
    <property type="entry name" value="Periplasmic binding protein-like II"/>
    <property type="match status" value="1"/>
</dbReference>
<feature type="domain" description="RAMA" evidence="6">
    <location>
        <begin position="1238"/>
        <end position="1341"/>
    </location>
</feature>
<feature type="compositionally biased region" description="Low complexity" evidence="5">
    <location>
        <begin position="365"/>
        <end position="374"/>
    </location>
</feature>
<evidence type="ECO:0000256" key="1">
    <source>
        <dbReference type="ARBA" id="ARBA00004418"/>
    </source>
</evidence>
<evidence type="ECO:0000256" key="5">
    <source>
        <dbReference type="SAM" id="MobiDB-lite"/>
    </source>
</evidence>
<feature type="compositionally biased region" description="Low complexity" evidence="5">
    <location>
        <begin position="562"/>
        <end position="572"/>
    </location>
</feature>
<feature type="region of interest" description="Disordered" evidence="5">
    <location>
        <begin position="506"/>
        <end position="526"/>
    </location>
</feature>
<feature type="region of interest" description="Disordered" evidence="5">
    <location>
        <begin position="943"/>
        <end position="1025"/>
    </location>
</feature>
<dbReference type="PANTHER" id="PTHR30368">
    <property type="entry name" value="SULFATE-BINDING PROTEIN"/>
    <property type="match status" value="1"/>
</dbReference>
<evidence type="ECO:0000313" key="7">
    <source>
        <dbReference type="EMBL" id="PRW57118.1"/>
    </source>
</evidence>
<feature type="compositionally biased region" description="Low complexity" evidence="5">
    <location>
        <begin position="984"/>
        <end position="1012"/>
    </location>
</feature>
<dbReference type="PANTHER" id="PTHR30368:SF2">
    <property type="entry name" value="SULFATE-BINDING PROTEIN"/>
    <property type="match status" value="1"/>
</dbReference>
<organism evidence="7 8">
    <name type="scientific">Chlorella sorokiniana</name>
    <name type="common">Freshwater green alga</name>
    <dbReference type="NCBI Taxonomy" id="3076"/>
    <lineage>
        <taxon>Eukaryota</taxon>
        <taxon>Viridiplantae</taxon>
        <taxon>Chlorophyta</taxon>
        <taxon>core chlorophytes</taxon>
        <taxon>Trebouxiophyceae</taxon>
        <taxon>Chlorellales</taxon>
        <taxon>Chlorellaceae</taxon>
        <taxon>Chlorella clade</taxon>
        <taxon>Chlorella</taxon>
    </lineage>
</organism>
<feature type="compositionally biased region" description="Gly residues" evidence="5">
    <location>
        <begin position="1177"/>
        <end position="1192"/>
    </location>
</feature>
<keyword evidence="8" id="KW-1185">Reference proteome</keyword>
<keyword evidence="4" id="KW-0574">Periplasm</keyword>
<sequence>MFIKEYEAATGRVVRFRLSFGGSGTQARAIIDGLPADISALALPLDTIKIADAGLIRPDWPMAFPNNSIVVESVCAIVVRKGNPKNIRGWEDLIRDDVAVVTANPKTAGVARWIFLALWGVKLGKGKKAATQYTTKVFDQVVVQPRDAREASDVFYRQGMGDCLLTYENEAFFTNLVVPEKDRLPYIVPDNNVRIQCPLAVIDANMNGQPPEVRESAQAFCEYLYTREAQREFAACGFRTSFKELQEEFGLPPVKGLWTAEKKLGGWKQIQAEFFEDTGICSEILRDVGARKLAQRMAAPGAVRWRLEAAPDICSRRMVSHRPTTTARRMVRQDVTPSKAPPAAGAGGGSTETSPSKPLPPQTPAPTALEAPLPGEQSPPSALTLARKQQQVQAGQGPLQPVPPQQQMQQQQQQHEDDLLFTAPAAPAVDPQLLVHSPESSAGGAMLGQAAVPALATAAATEGAGSGGGQVSSGPSVALVAAAAAAAALPGLGGLAIPQPSSAAAAAAAGEEEEGGATPRPSVAAASPAGLEITSPTSEGFSLADLLQGPMPPAARARDPSRSPASRPGSFPGDVSHLSSLEMACLSPRRPLPGCSPLPPSLAGLREPPHLPGLAPLAGLAPRPPLLLPGVLRGPPGSTPPRPLLRSTPPHPTGWRPLAPAAAAQPLGQAPHMRPGAPLPPQSAPLLLRPPLGGGSARPAGGPDAALMVPLPGGMHGGRERMASWAPEEDEFLTPEAAPAAAAPAAAGEAGTTSSPAFNQFLAMIRSNSAEFEAQGRVLRLRQILRADVQPQVLDAVLEALEANTRVEALYIQNFEQGMLDAQLDRLLRVLRHKRIWALNVGENFATSQEAWRRFAAALPETAVGHLFVSEQHLAGTDLKERMRDAIRTNRKLAPPRDPEVIVHVGNMWWNPKLPSGYTPCKASTAAAAAAGAAAVVTVPSARPAGGSHDSGGSAGTVAEAGSAGSAGRVSSTPGSAASGGGQAVDATAAQQQQQQQQQQQHQQQGQSPGAGLKRQGEEAALEISPAKRARAASAAQGAAAAAVAAGGAATAEAPMELDAASALQFDAAAVAAAAIAAAHLLRQQSGFSSEDEELDDAYRDDEDDEDAAYQPFKSGPLASSDPHAAPTRTSQRLQRRAVQTYQGHLPMDNEFVTFDPSEEPPSPPRAGAARRQRPAGTGGQQPTGQQGGAALGGRPASGAGAPRRGAAAAAAAAAGTPFAAAGRATGGRRVAAGGSQRSRPSSRQSSGDLKGRPSFAELVESGFMRPGAYCFTVGMQDIHASLEEDGTIVYGGTRYRAISKFALVVLRERNPQRQSCDGWKEVAWNGEKLDVLRARFQTAQRKAAARKAAAAPIPPADA</sequence>
<comment type="caution">
    <text evidence="7">The sequence shown here is derived from an EMBL/GenBank/DDBJ whole genome shotgun (WGS) entry which is preliminary data.</text>
</comment>
<evidence type="ECO:0000259" key="6">
    <source>
        <dbReference type="Pfam" id="PF18755"/>
    </source>
</evidence>
<evidence type="ECO:0000313" key="8">
    <source>
        <dbReference type="Proteomes" id="UP000239899"/>
    </source>
</evidence>
<dbReference type="STRING" id="3076.A0A2P6TSS1"/>
<keyword evidence="2" id="KW-0813">Transport</keyword>
<feature type="region of interest" description="Disordered" evidence="5">
    <location>
        <begin position="318"/>
        <end position="416"/>
    </location>
</feature>
<protein>
    <submittedName>
        <fullName evidence="7">Sulfate-binding</fullName>
    </submittedName>
</protein>
<dbReference type="GO" id="GO:1902358">
    <property type="term" value="P:sulfate transmembrane transport"/>
    <property type="evidence" value="ECO:0007669"/>
    <property type="project" value="InterPro"/>
</dbReference>
<feature type="compositionally biased region" description="Low complexity" evidence="5">
    <location>
        <begin position="1193"/>
        <end position="1204"/>
    </location>
</feature>
<feature type="region of interest" description="Disordered" evidence="5">
    <location>
        <begin position="1086"/>
        <end position="1204"/>
    </location>
</feature>
<feature type="compositionally biased region" description="Low complexity" evidence="5">
    <location>
        <begin position="389"/>
        <end position="413"/>
    </location>
</feature>